<evidence type="ECO:0000256" key="1">
    <source>
        <dbReference type="SAM" id="MobiDB-lite"/>
    </source>
</evidence>
<accession>A0A3N4J5C8</accession>
<organism evidence="3 4">
    <name type="scientific">Choiromyces venosus 120613-1</name>
    <dbReference type="NCBI Taxonomy" id="1336337"/>
    <lineage>
        <taxon>Eukaryota</taxon>
        <taxon>Fungi</taxon>
        <taxon>Dikarya</taxon>
        <taxon>Ascomycota</taxon>
        <taxon>Pezizomycotina</taxon>
        <taxon>Pezizomycetes</taxon>
        <taxon>Pezizales</taxon>
        <taxon>Tuberaceae</taxon>
        <taxon>Choiromyces</taxon>
    </lineage>
</organism>
<dbReference type="GO" id="GO:0000145">
    <property type="term" value="C:exocyst"/>
    <property type="evidence" value="ECO:0007669"/>
    <property type="project" value="InterPro"/>
</dbReference>
<proteinExistence type="predicted"/>
<dbReference type="GO" id="GO:0006887">
    <property type="term" value="P:exocytosis"/>
    <property type="evidence" value="ECO:0007669"/>
    <property type="project" value="InterPro"/>
</dbReference>
<name>A0A3N4J5C8_9PEZI</name>
<feature type="compositionally biased region" description="Basic and acidic residues" evidence="1">
    <location>
        <begin position="128"/>
        <end position="137"/>
    </location>
</feature>
<evidence type="ECO:0000313" key="3">
    <source>
        <dbReference type="EMBL" id="RPA92298.1"/>
    </source>
</evidence>
<dbReference type="Pfam" id="PF09763">
    <property type="entry name" value="Sec3_CC"/>
    <property type="match status" value="1"/>
</dbReference>
<gene>
    <name evidence="3" type="ORF">L873DRAFT_1794321</name>
</gene>
<dbReference type="Proteomes" id="UP000276215">
    <property type="component" value="Unassembled WGS sequence"/>
</dbReference>
<protein>
    <recommendedName>
        <fullName evidence="2">Exocyst complex component Sec3 coiled-coil domain-containing protein</fullName>
    </recommendedName>
</protein>
<evidence type="ECO:0000259" key="2">
    <source>
        <dbReference type="Pfam" id="PF09763"/>
    </source>
</evidence>
<keyword evidence="4" id="KW-1185">Reference proteome</keyword>
<dbReference type="InterPro" id="IPR019160">
    <property type="entry name" value="Sec3_CC"/>
</dbReference>
<dbReference type="AlphaFoldDB" id="A0A3N4J5C8"/>
<feature type="region of interest" description="Disordered" evidence="1">
    <location>
        <begin position="127"/>
        <end position="184"/>
    </location>
</feature>
<evidence type="ECO:0000313" key="4">
    <source>
        <dbReference type="Proteomes" id="UP000276215"/>
    </source>
</evidence>
<reference evidence="3 4" key="1">
    <citation type="journal article" date="2018" name="Nat. Ecol. Evol.">
        <title>Pezizomycetes genomes reveal the molecular basis of ectomycorrhizal truffle lifestyle.</title>
        <authorList>
            <person name="Murat C."/>
            <person name="Payen T."/>
            <person name="Noel B."/>
            <person name="Kuo A."/>
            <person name="Morin E."/>
            <person name="Chen J."/>
            <person name="Kohler A."/>
            <person name="Krizsan K."/>
            <person name="Balestrini R."/>
            <person name="Da Silva C."/>
            <person name="Montanini B."/>
            <person name="Hainaut M."/>
            <person name="Levati E."/>
            <person name="Barry K.W."/>
            <person name="Belfiori B."/>
            <person name="Cichocki N."/>
            <person name="Clum A."/>
            <person name="Dockter R.B."/>
            <person name="Fauchery L."/>
            <person name="Guy J."/>
            <person name="Iotti M."/>
            <person name="Le Tacon F."/>
            <person name="Lindquist E.A."/>
            <person name="Lipzen A."/>
            <person name="Malagnac F."/>
            <person name="Mello A."/>
            <person name="Molinier V."/>
            <person name="Miyauchi S."/>
            <person name="Poulain J."/>
            <person name="Riccioni C."/>
            <person name="Rubini A."/>
            <person name="Sitrit Y."/>
            <person name="Splivallo R."/>
            <person name="Traeger S."/>
            <person name="Wang M."/>
            <person name="Zifcakova L."/>
            <person name="Wipf D."/>
            <person name="Zambonelli A."/>
            <person name="Paolocci F."/>
            <person name="Nowrousian M."/>
            <person name="Ottonello S."/>
            <person name="Baldrian P."/>
            <person name="Spatafora J.W."/>
            <person name="Henrissat B."/>
            <person name="Nagy L.G."/>
            <person name="Aury J.M."/>
            <person name="Wincker P."/>
            <person name="Grigoriev I.V."/>
            <person name="Bonfante P."/>
            <person name="Martin F.M."/>
        </authorList>
    </citation>
    <scope>NUCLEOTIDE SEQUENCE [LARGE SCALE GENOMIC DNA]</scope>
    <source>
        <strain evidence="3 4">120613-1</strain>
    </source>
</reference>
<dbReference type="OrthoDB" id="27109at2759"/>
<sequence>MDSENLLRQLHGLANINGVMTDLSLQCSLMVFPWLGTRYITSARLQANAQLTQRAVDKEMANNETYFVALLLGLTQSSCIRSFPPESVSPPPCSMSETYLIATIGVFMASISSRTASWKISSLLTPPQEEHMQDAANEKPPTLPPSTPRNASPSPPKHNSLEIATGPGGSTSPHGLGNSGQWEFNWDPQGKVDALDMNIHKEITEVESKDVIMNTDGNLGLEELSNLQVKAIQESDEMEARLTLYAVELINLNDDISHIGNQSQGLQVQTAP</sequence>
<dbReference type="EMBL" id="ML120476">
    <property type="protein sequence ID" value="RPA92298.1"/>
    <property type="molecule type" value="Genomic_DNA"/>
</dbReference>
<feature type="domain" description="Exocyst complex component Sec3 coiled-coil" evidence="2">
    <location>
        <begin position="193"/>
        <end position="271"/>
    </location>
</feature>
<dbReference type="STRING" id="1336337.A0A3N4J5C8"/>